<organism evidence="2 3">
    <name type="scientific">Pelobates cultripes</name>
    <name type="common">Western spadefoot toad</name>
    <dbReference type="NCBI Taxonomy" id="61616"/>
    <lineage>
        <taxon>Eukaryota</taxon>
        <taxon>Metazoa</taxon>
        <taxon>Chordata</taxon>
        <taxon>Craniata</taxon>
        <taxon>Vertebrata</taxon>
        <taxon>Euteleostomi</taxon>
        <taxon>Amphibia</taxon>
        <taxon>Batrachia</taxon>
        <taxon>Anura</taxon>
        <taxon>Pelobatoidea</taxon>
        <taxon>Pelobatidae</taxon>
        <taxon>Pelobates</taxon>
    </lineage>
</organism>
<name>A0AAD1WXE2_PELCU</name>
<evidence type="ECO:0000313" key="3">
    <source>
        <dbReference type="Proteomes" id="UP001295444"/>
    </source>
</evidence>
<sequence>MSQRQKNKADKAERASFFLTRTAAIMPREGGGGLHLEEGPPPSPISSEIGADDSPLTTANMKLLMAERSENIQRNMSAQIHTLTADLRKALLEVGQHTAQVERKMDEFAEAHNSLVDKLQEINAVLHDHALKMADMEDRSWRNNQWIRGITETIVTPKADKLQEIDTVLHDHALKMADMEDRSRHQPVDPQYPGDSPESGTQQLPARPLYPTAFMQYTPLMARLALHALKKSTSLETLHAVCDTMDLSVVPLHTTLE</sequence>
<proteinExistence type="predicted"/>
<evidence type="ECO:0000313" key="2">
    <source>
        <dbReference type="EMBL" id="CAH2327830.1"/>
    </source>
</evidence>
<feature type="region of interest" description="Disordered" evidence="1">
    <location>
        <begin position="28"/>
        <end position="51"/>
    </location>
</feature>
<dbReference type="AlphaFoldDB" id="A0AAD1WXE2"/>
<gene>
    <name evidence="2" type="ORF">PECUL_23A057741</name>
</gene>
<protein>
    <submittedName>
        <fullName evidence="2">Uncharacterized protein</fullName>
    </submittedName>
</protein>
<accession>A0AAD1WXE2</accession>
<feature type="region of interest" description="Disordered" evidence="1">
    <location>
        <begin position="180"/>
        <end position="205"/>
    </location>
</feature>
<dbReference type="Proteomes" id="UP001295444">
    <property type="component" value="Chromosome 13"/>
</dbReference>
<keyword evidence="3" id="KW-1185">Reference proteome</keyword>
<reference evidence="2" key="1">
    <citation type="submission" date="2022-03" db="EMBL/GenBank/DDBJ databases">
        <authorList>
            <person name="Alioto T."/>
            <person name="Alioto T."/>
            <person name="Gomez Garrido J."/>
        </authorList>
    </citation>
    <scope>NUCLEOTIDE SEQUENCE</scope>
</reference>
<dbReference type="EMBL" id="OW240924">
    <property type="protein sequence ID" value="CAH2327830.1"/>
    <property type="molecule type" value="Genomic_DNA"/>
</dbReference>
<evidence type="ECO:0000256" key="1">
    <source>
        <dbReference type="SAM" id="MobiDB-lite"/>
    </source>
</evidence>